<dbReference type="InterPro" id="IPR029063">
    <property type="entry name" value="SAM-dependent_MTases_sf"/>
</dbReference>
<protein>
    <submittedName>
        <fullName evidence="1">Methyltransferase domain-containing protein</fullName>
    </submittedName>
</protein>
<dbReference type="Proteomes" id="UP000628086">
    <property type="component" value="Unassembled WGS sequence"/>
</dbReference>
<keyword evidence="1" id="KW-0808">Transferase</keyword>
<dbReference type="GO" id="GO:0008168">
    <property type="term" value="F:methyltransferase activity"/>
    <property type="evidence" value="ECO:0007669"/>
    <property type="project" value="UniProtKB-KW"/>
</dbReference>
<reference evidence="1 2" key="1">
    <citation type="journal article" date="2020" name="Microorganisms">
        <title>Reliable Identification of Environmental Pseudomonas Isolates Using the rpoD Gene.</title>
        <authorList>
            <consortium name="The Broad Institute Genome Sequencing Platform"/>
            <person name="Girard L."/>
            <person name="Lood C."/>
            <person name="Rokni-Zadeh H."/>
            <person name="van Noort V."/>
            <person name="Lavigne R."/>
            <person name="De Mot R."/>
        </authorList>
    </citation>
    <scope>NUCLEOTIDE SEQUENCE [LARGE SCALE GENOMIC DNA]</scope>
    <source>
        <strain evidence="1 2">RW7P2</strain>
    </source>
</reference>
<proteinExistence type="predicted"/>
<dbReference type="Pfam" id="PF13489">
    <property type="entry name" value="Methyltransf_23"/>
    <property type="match status" value="1"/>
</dbReference>
<dbReference type="GO" id="GO:0032259">
    <property type="term" value="P:methylation"/>
    <property type="evidence" value="ECO:0007669"/>
    <property type="project" value="UniProtKB-KW"/>
</dbReference>
<organism evidence="1 2">
    <name type="scientific">Pseudomonas taiwanensis</name>
    <dbReference type="NCBI Taxonomy" id="470150"/>
    <lineage>
        <taxon>Bacteria</taxon>
        <taxon>Pseudomonadati</taxon>
        <taxon>Pseudomonadota</taxon>
        <taxon>Gammaproteobacteria</taxon>
        <taxon>Pseudomonadales</taxon>
        <taxon>Pseudomonadaceae</taxon>
        <taxon>Pseudomonas</taxon>
    </lineage>
</organism>
<name>A0ABR6VA53_9PSED</name>
<dbReference type="EMBL" id="JABWRS010000013">
    <property type="protein sequence ID" value="MBC3477386.1"/>
    <property type="molecule type" value="Genomic_DNA"/>
</dbReference>
<dbReference type="CDD" id="cd02440">
    <property type="entry name" value="AdoMet_MTases"/>
    <property type="match status" value="1"/>
</dbReference>
<gene>
    <name evidence="1" type="ORF">HU747_17500</name>
</gene>
<evidence type="ECO:0000313" key="2">
    <source>
        <dbReference type="Proteomes" id="UP000628086"/>
    </source>
</evidence>
<dbReference type="RefSeq" id="WP_027908233.1">
    <property type="nucleotide sequence ID" value="NZ_JABWRR010000021.1"/>
</dbReference>
<keyword evidence="1" id="KW-0489">Methyltransferase</keyword>
<keyword evidence="2" id="KW-1185">Reference proteome</keyword>
<dbReference type="Gene3D" id="3.40.50.720">
    <property type="entry name" value="NAD(P)-binding Rossmann-like Domain"/>
    <property type="match status" value="1"/>
</dbReference>
<dbReference type="Gene3D" id="3.40.50.150">
    <property type="entry name" value="Vaccinia Virus protein VP39"/>
    <property type="match status" value="1"/>
</dbReference>
<accession>A0ABR6VA53</accession>
<dbReference type="SUPFAM" id="SSF53335">
    <property type="entry name" value="S-adenosyl-L-methionine-dependent methyltransferases"/>
    <property type="match status" value="1"/>
</dbReference>
<sequence>MKHELYRATGLPVLQNRTFADAESARASASADMRLVQDSRTGLVYNDAFEADRLSYDSDYQNEQAHSARFQRHLDDVEGVIARYFKGQSLIEVGCGKGWFLELLRERGYAVTGIDPAYEGDNPDVVKAPFTRELNRSADAIVLRHVLEHIEDPVSFLVAIAEANGGAGQIYIEVPCLDWIIEHKAWFDLFYEHVNYFRLSDLRRLFGTVAEAGHLFDGQYLYIVADLASLRTDLEPVPRLTLPADFSASLERAVHIVQRDGQRGSAIWGASSKGVIYSLFLQRAGAPVDWVIDINPAKQGRYLPLSGARVSSPQEALAALPQGAQLFVMNSNYLEEIRRMTDDRFVYHAVDSADFTDLPTE</sequence>
<evidence type="ECO:0000313" key="1">
    <source>
        <dbReference type="EMBL" id="MBC3477386.1"/>
    </source>
</evidence>
<comment type="caution">
    <text evidence="1">The sequence shown here is derived from an EMBL/GenBank/DDBJ whole genome shotgun (WGS) entry which is preliminary data.</text>
</comment>